<proteinExistence type="predicted"/>
<evidence type="ECO:0000313" key="3">
    <source>
        <dbReference type="Proteomes" id="UP001055580"/>
    </source>
</evidence>
<dbReference type="EMBL" id="CP098401">
    <property type="protein sequence ID" value="URW76246.1"/>
    <property type="molecule type" value="Genomic_DNA"/>
</dbReference>
<reference evidence="2" key="1">
    <citation type="submission" date="2022-05" db="EMBL/GenBank/DDBJ databases">
        <title>Sphingomonas sp. strain RMG20 Genome sequencing and assembly.</title>
        <authorList>
            <person name="Kim I."/>
        </authorList>
    </citation>
    <scope>NUCLEOTIDE SEQUENCE</scope>
    <source>
        <strain evidence="2">RMG20</strain>
    </source>
</reference>
<keyword evidence="1" id="KW-0472">Membrane</keyword>
<keyword evidence="1" id="KW-1133">Transmembrane helix</keyword>
<name>A0ABY4TX58_9SPHN</name>
<keyword evidence="3" id="KW-1185">Reference proteome</keyword>
<protein>
    <recommendedName>
        <fullName evidence="4">DUF4359 domain-containing protein</fullName>
    </recommendedName>
</protein>
<evidence type="ECO:0000313" key="2">
    <source>
        <dbReference type="EMBL" id="URW76246.1"/>
    </source>
</evidence>
<feature type="transmembrane region" description="Helical" evidence="1">
    <location>
        <begin position="6"/>
        <end position="26"/>
    </location>
</feature>
<accession>A0ABY4TX58</accession>
<dbReference type="Proteomes" id="UP001055580">
    <property type="component" value="Chromosome"/>
</dbReference>
<sequence length="138" mass="14728">MTRRWATIAGGLAAILAANLLLFGGARQSGSERERRLYESVAARATQPVRRLVSQKTADALADCLAGNPTGRLRLTPLSRGVRDASRNIRYDRVLLNEPVALLIGIVDRRGGGAGIVVLGRPGRTLEAREAATIAACR</sequence>
<dbReference type="RefSeq" id="WP_250753253.1">
    <property type="nucleotide sequence ID" value="NZ_CP098401.1"/>
</dbReference>
<gene>
    <name evidence="2" type="ORF">M9980_03195</name>
</gene>
<organism evidence="2 3">
    <name type="scientific">Sphingomonas donggukensis</name>
    <dbReference type="NCBI Taxonomy" id="2949093"/>
    <lineage>
        <taxon>Bacteria</taxon>
        <taxon>Pseudomonadati</taxon>
        <taxon>Pseudomonadota</taxon>
        <taxon>Alphaproteobacteria</taxon>
        <taxon>Sphingomonadales</taxon>
        <taxon>Sphingomonadaceae</taxon>
        <taxon>Sphingomonas</taxon>
    </lineage>
</organism>
<evidence type="ECO:0008006" key="4">
    <source>
        <dbReference type="Google" id="ProtNLM"/>
    </source>
</evidence>
<keyword evidence="1" id="KW-0812">Transmembrane</keyword>
<evidence type="ECO:0000256" key="1">
    <source>
        <dbReference type="SAM" id="Phobius"/>
    </source>
</evidence>